<dbReference type="InterPro" id="IPR005624">
    <property type="entry name" value="PduO/GlcC-like"/>
</dbReference>
<evidence type="ECO:0000313" key="2">
    <source>
        <dbReference type="EMBL" id="SDT04070.1"/>
    </source>
</evidence>
<dbReference type="Pfam" id="PF03928">
    <property type="entry name" value="HbpS-like"/>
    <property type="match status" value="1"/>
</dbReference>
<proteinExistence type="predicted"/>
<feature type="region of interest" description="Disordered" evidence="1">
    <location>
        <begin position="146"/>
        <end position="166"/>
    </location>
</feature>
<dbReference type="SUPFAM" id="SSF143744">
    <property type="entry name" value="GlcG-like"/>
    <property type="match status" value="1"/>
</dbReference>
<dbReference type="Gene3D" id="3.30.450.150">
    <property type="entry name" value="Haem-degrading domain"/>
    <property type="match status" value="1"/>
</dbReference>
<accession>A0A1H1X4S3</accession>
<sequence>MTDETPLVRSVARLTGAAALALVHSAERAAMEQCLQVAVAIVGDAGQELATYCMDGTGPQALGVARKKAYSAIAYRMPTDEFHEQTHERFGADGAAMITAAVEGTMLLGGGEPVVVDGYVVGAVGVSGGRGEQDRAIAGAAISEVVGSSSAPAEGSSAERAAPRLQ</sequence>
<protein>
    <submittedName>
        <fullName evidence="2">Uncharacterized conserved protein GlcG, DUF336 family</fullName>
    </submittedName>
</protein>
<evidence type="ECO:0000313" key="3">
    <source>
        <dbReference type="Proteomes" id="UP000199700"/>
    </source>
</evidence>
<dbReference type="InterPro" id="IPR052517">
    <property type="entry name" value="GlcG_carb_metab_protein"/>
</dbReference>
<dbReference type="PANTHER" id="PTHR34309:SF1">
    <property type="entry name" value="PROTEIN GLCG"/>
    <property type="match status" value="1"/>
</dbReference>
<feature type="compositionally biased region" description="Low complexity" evidence="1">
    <location>
        <begin position="147"/>
        <end position="166"/>
    </location>
</feature>
<dbReference type="EMBL" id="LT629739">
    <property type="protein sequence ID" value="SDT04070.1"/>
    <property type="molecule type" value="Genomic_DNA"/>
</dbReference>
<dbReference type="OrthoDB" id="9778896at2"/>
<dbReference type="PANTHER" id="PTHR34309">
    <property type="entry name" value="SLR1406 PROTEIN"/>
    <property type="match status" value="1"/>
</dbReference>
<keyword evidence="3" id="KW-1185">Reference proteome</keyword>
<reference evidence="2" key="1">
    <citation type="submission" date="2016-10" db="EMBL/GenBank/DDBJ databases">
        <authorList>
            <person name="Varghese N."/>
            <person name="Submissions S."/>
        </authorList>
    </citation>
    <scope>NUCLEOTIDE SEQUENCE [LARGE SCALE GENOMIC DNA]</scope>
    <source>
        <strain evidence="2">DSM 22082</strain>
    </source>
</reference>
<name>A0A1H1X4S3_BRESA</name>
<dbReference type="AlphaFoldDB" id="A0A1H1X4S3"/>
<dbReference type="RefSeq" id="WP_092107726.1">
    <property type="nucleotide sequence ID" value="NZ_LT629739.1"/>
</dbReference>
<evidence type="ECO:0000256" key="1">
    <source>
        <dbReference type="SAM" id="MobiDB-lite"/>
    </source>
</evidence>
<dbReference type="Proteomes" id="UP000199700">
    <property type="component" value="Chromosome"/>
</dbReference>
<gene>
    <name evidence="2" type="ORF">SAMN04489751_3586</name>
</gene>
<dbReference type="InterPro" id="IPR038084">
    <property type="entry name" value="PduO/GlcC-like_sf"/>
</dbReference>
<organism evidence="2 3">
    <name type="scientific">Brevibacterium sandarakinum</name>
    <dbReference type="NCBI Taxonomy" id="629680"/>
    <lineage>
        <taxon>Bacteria</taxon>
        <taxon>Bacillati</taxon>
        <taxon>Actinomycetota</taxon>
        <taxon>Actinomycetes</taxon>
        <taxon>Micrococcales</taxon>
        <taxon>Brevibacteriaceae</taxon>
        <taxon>Brevibacterium</taxon>
    </lineage>
</organism>